<feature type="region of interest" description="Disordered" evidence="1">
    <location>
        <begin position="1"/>
        <end position="42"/>
    </location>
</feature>
<name>A0A803QQV4_CANSA</name>
<reference evidence="3" key="1">
    <citation type="submission" date="2021-03" db="UniProtKB">
        <authorList>
            <consortium name="EnsemblPlants"/>
        </authorList>
    </citation>
    <scope>IDENTIFICATION</scope>
</reference>
<feature type="region of interest" description="Disordered" evidence="1">
    <location>
        <begin position="344"/>
        <end position="378"/>
    </location>
</feature>
<dbReference type="Gramene" id="evm.model.10.895">
    <property type="protein sequence ID" value="cds.evm.model.10.895"/>
    <property type="gene ID" value="evm.TU.10.895"/>
</dbReference>
<accession>A0A803QQV4</accession>
<dbReference type="Proteomes" id="UP000596661">
    <property type="component" value="Unassembled WGS sequence"/>
</dbReference>
<dbReference type="EMBL" id="UZAU01000813">
    <property type="status" value="NOT_ANNOTATED_CDS"/>
    <property type="molecule type" value="Genomic_DNA"/>
</dbReference>
<dbReference type="InterPro" id="IPR029472">
    <property type="entry name" value="Copia-like_N"/>
</dbReference>
<dbReference type="EnsemblPlants" id="evm.model.10.895">
    <property type="protein sequence ID" value="cds.evm.model.10.895"/>
    <property type="gene ID" value="evm.TU.10.895"/>
</dbReference>
<feature type="compositionally biased region" description="Polar residues" evidence="1">
    <location>
        <begin position="1"/>
        <end position="30"/>
    </location>
</feature>
<proteinExistence type="predicted"/>
<dbReference type="PANTHER" id="PTHR34222:SF99">
    <property type="entry name" value="PROTEIN, PUTATIVE-RELATED"/>
    <property type="match status" value="1"/>
</dbReference>
<protein>
    <recommendedName>
        <fullName evidence="2">Retrotransposon Copia-like N-terminal domain-containing protein</fullName>
    </recommendedName>
</protein>
<evidence type="ECO:0000313" key="3">
    <source>
        <dbReference type="EnsemblPlants" id="cds.evm.model.10.895"/>
    </source>
</evidence>
<dbReference type="AlphaFoldDB" id="A0A803QQV4"/>
<keyword evidence="4" id="KW-1185">Reference proteome</keyword>
<feature type="region of interest" description="Disordered" evidence="1">
    <location>
        <begin position="229"/>
        <end position="248"/>
    </location>
</feature>
<organism evidence="3 4">
    <name type="scientific">Cannabis sativa</name>
    <name type="common">Hemp</name>
    <name type="synonym">Marijuana</name>
    <dbReference type="NCBI Taxonomy" id="3483"/>
    <lineage>
        <taxon>Eukaryota</taxon>
        <taxon>Viridiplantae</taxon>
        <taxon>Streptophyta</taxon>
        <taxon>Embryophyta</taxon>
        <taxon>Tracheophyta</taxon>
        <taxon>Spermatophyta</taxon>
        <taxon>Magnoliopsida</taxon>
        <taxon>eudicotyledons</taxon>
        <taxon>Gunneridae</taxon>
        <taxon>Pentapetalae</taxon>
        <taxon>rosids</taxon>
        <taxon>fabids</taxon>
        <taxon>Rosales</taxon>
        <taxon>Cannabaceae</taxon>
        <taxon>Cannabis</taxon>
    </lineage>
</organism>
<dbReference type="Pfam" id="PF14244">
    <property type="entry name" value="Retrotran_gag_3"/>
    <property type="match status" value="1"/>
</dbReference>
<evidence type="ECO:0000256" key="1">
    <source>
        <dbReference type="SAM" id="MobiDB-lite"/>
    </source>
</evidence>
<feature type="compositionally biased region" description="Polar residues" evidence="1">
    <location>
        <begin position="344"/>
        <end position="359"/>
    </location>
</feature>
<dbReference type="PANTHER" id="PTHR34222">
    <property type="entry name" value="GAG_PRE-INTEGRS DOMAIN-CONTAINING PROTEIN"/>
    <property type="match status" value="1"/>
</dbReference>
<evidence type="ECO:0000313" key="4">
    <source>
        <dbReference type="Proteomes" id="UP000596661"/>
    </source>
</evidence>
<feature type="domain" description="Retrotransposon Copia-like N-terminal" evidence="2">
    <location>
        <begin position="46"/>
        <end position="93"/>
    </location>
</feature>
<sequence>MARGRGNTQSKTTQGTTYEDSNPFSVLEPNSKSHNDPNRDPYYIYNSDHPSANLVPNILTRSDNYHSWKRTMTVSLLARNKMQFVNRKLSQPDEDDEDYDARNRCNSLISGMIFKKGSEKGMLQGYFQAKSSMQLLNLGDMGVTTYFTRRKALWDLIQEYRPLPPCQCGAKKIIQGYQEEDKVLKFLIGLNESYNNVRCQILMQEPLHIINRAYASVILEERQREICSTNSETSKDTSASTVETSNDQFAGSSNFNRSKVTCSHCGIPGLTMSKCYKIHGYPLGHKYYNRFLARDSGASQNGKVVANFSGSQQSESNQIDQNGENDQDLISTLIVQCQKLMSMLSQKNSDQSPPQSNADQPIVSHESGHYEDSADWDG</sequence>
<evidence type="ECO:0000259" key="2">
    <source>
        <dbReference type="Pfam" id="PF14244"/>
    </source>
</evidence>